<dbReference type="PANTHER" id="PTHR28525">
    <property type="entry name" value="REACTIVE OXYGEN SPECIES MODULATOR 1"/>
    <property type="match status" value="1"/>
</dbReference>
<dbReference type="AlphaFoldDB" id="A0A8G0LQP9"/>
<reference evidence="7 8" key="1">
    <citation type="journal article" date="2021" name="BMC Genomics">
        <title>Telomere-to-telomere genome assembly of asparaginase-producing Trichoderma simmonsii.</title>
        <authorList>
            <person name="Chung D."/>
            <person name="Kwon Y.M."/>
            <person name="Yang Y."/>
        </authorList>
    </citation>
    <scope>NUCLEOTIDE SEQUENCE [LARGE SCALE GENOMIC DNA]</scope>
    <source>
        <strain evidence="7 8">GH-Sj1</strain>
    </source>
</reference>
<evidence type="ECO:0000256" key="4">
    <source>
        <dbReference type="ARBA" id="ARBA00022989"/>
    </source>
</evidence>
<evidence type="ECO:0008006" key="9">
    <source>
        <dbReference type="Google" id="ProtNLM"/>
    </source>
</evidence>
<keyword evidence="8" id="KW-1185">Reference proteome</keyword>
<dbReference type="GO" id="GO:0045039">
    <property type="term" value="P:protein insertion into mitochondrial inner membrane"/>
    <property type="evidence" value="ECO:0007669"/>
    <property type="project" value="TreeGrafter"/>
</dbReference>
<protein>
    <recommendedName>
        <fullName evidence="9">Mitochondrial genome maintenance protein Mgr2</fullName>
    </recommendedName>
</protein>
<gene>
    <name evidence="7" type="ORF">H0G86_011457</name>
</gene>
<dbReference type="EMBL" id="CP075869">
    <property type="protein sequence ID" value="QYT04555.1"/>
    <property type="molecule type" value="Genomic_DNA"/>
</dbReference>
<feature type="transmembrane region" description="Helical" evidence="6">
    <location>
        <begin position="89"/>
        <end position="107"/>
    </location>
</feature>
<organism evidence="7 8">
    <name type="scientific">Trichoderma simmonsii</name>
    <dbReference type="NCBI Taxonomy" id="1491479"/>
    <lineage>
        <taxon>Eukaryota</taxon>
        <taxon>Fungi</taxon>
        <taxon>Dikarya</taxon>
        <taxon>Ascomycota</taxon>
        <taxon>Pezizomycotina</taxon>
        <taxon>Sordariomycetes</taxon>
        <taxon>Hypocreomycetidae</taxon>
        <taxon>Hypocreales</taxon>
        <taxon>Hypocreaceae</taxon>
        <taxon>Trichoderma</taxon>
    </lineage>
</organism>
<dbReference type="GO" id="GO:0030150">
    <property type="term" value="P:protein import into mitochondrial matrix"/>
    <property type="evidence" value="ECO:0007669"/>
    <property type="project" value="TreeGrafter"/>
</dbReference>
<dbReference type="Proteomes" id="UP000826661">
    <property type="component" value="Chromosome VI"/>
</dbReference>
<comment type="similarity">
    <text evidence="2">Belongs to the MGR2 family.</text>
</comment>
<dbReference type="GO" id="GO:0005744">
    <property type="term" value="C:TIM23 mitochondrial import inner membrane translocase complex"/>
    <property type="evidence" value="ECO:0007669"/>
    <property type="project" value="TreeGrafter"/>
</dbReference>
<keyword evidence="3 6" id="KW-0812">Transmembrane</keyword>
<accession>A0A8G0LQP9</accession>
<evidence type="ECO:0000256" key="6">
    <source>
        <dbReference type="SAM" id="Phobius"/>
    </source>
</evidence>
<feature type="transmembrane region" description="Helical" evidence="6">
    <location>
        <begin position="30"/>
        <end position="49"/>
    </location>
</feature>
<keyword evidence="4 6" id="KW-1133">Transmembrane helix</keyword>
<keyword evidence="5 6" id="KW-0472">Membrane</keyword>
<proteinExistence type="inferred from homology"/>
<evidence type="ECO:0000256" key="1">
    <source>
        <dbReference type="ARBA" id="ARBA00004370"/>
    </source>
</evidence>
<dbReference type="PANTHER" id="PTHR28525:SF1">
    <property type="entry name" value="REACTIVE OXYGEN SPECIES MODULATOR 1"/>
    <property type="match status" value="1"/>
</dbReference>
<evidence type="ECO:0000313" key="7">
    <source>
        <dbReference type="EMBL" id="QYT04555.1"/>
    </source>
</evidence>
<evidence type="ECO:0000256" key="5">
    <source>
        <dbReference type="ARBA" id="ARBA00023136"/>
    </source>
</evidence>
<dbReference type="InterPro" id="IPR018450">
    <property type="entry name" value="Romo1/Mgr2"/>
</dbReference>
<comment type="subcellular location">
    <subcellularLocation>
        <location evidence="1">Membrane</location>
    </subcellularLocation>
</comment>
<evidence type="ECO:0000256" key="3">
    <source>
        <dbReference type="ARBA" id="ARBA00022692"/>
    </source>
</evidence>
<evidence type="ECO:0000256" key="2">
    <source>
        <dbReference type="ARBA" id="ARBA00007839"/>
    </source>
</evidence>
<dbReference type="SMART" id="SM01378">
    <property type="entry name" value="Romo1"/>
    <property type="match status" value="1"/>
</dbReference>
<dbReference type="Pfam" id="PF10247">
    <property type="entry name" value="Romo1"/>
    <property type="match status" value="1"/>
</dbReference>
<name>A0A8G0LQP9_9HYPO</name>
<evidence type="ECO:0000313" key="8">
    <source>
        <dbReference type="Proteomes" id="UP000826661"/>
    </source>
</evidence>
<sequence>MVASRPRPRSTNVRHRIIMRGSNFANYNRIVKMGAMMGGSVGVIMGFIFGKELDGESAGAYGADTLIGTVNIFRYGAGSQGIMRTLGQYMGASGATFGFFMGVGSVIRSDADPKLQELYMRAQRRPIVLRANSAWRRDE</sequence>